<comment type="caution">
    <text evidence="2">The sequence shown here is derived from an EMBL/GenBank/DDBJ whole genome shotgun (WGS) entry which is preliminary data.</text>
</comment>
<dbReference type="EMBL" id="JADIMV010000047">
    <property type="protein sequence ID" value="MBO8439527.1"/>
    <property type="molecule type" value="Genomic_DNA"/>
</dbReference>
<dbReference type="InterPro" id="IPR021458">
    <property type="entry name" value="Rv0495c"/>
</dbReference>
<gene>
    <name evidence="2" type="ORF">IAC51_02645</name>
</gene>
<protein>
    <submittedName>
        <fullName evidence="2">DUF3109 family protein</fullName>
    </submittedName>
</protein>
<reference evidence="2" key="1">
    <citation type="submission" date="2020-10" db="EMBL/GenBank/DDBJ databases">
        <authorList>
            <person name="Gilroy R."/>
        </authorList>
    </citation>
    <scope>NUCLEOTIDE SEQUENCE</scope>
    <source>
        <strain evidence="2">3924</strain>
    </source>
</reference>
<reference evidence="2" key="2">
    <citation type="journal article" date="2021" name="PeerJ">
        <title>Extensive microbial diversity within the chicken gut microbiome revealed by metagenomics and culture.</title>
        <authorList>
            <person name="Gilroy R."/>
            <person name="Ravi A."/>
            <person name="Getino M."/>
            <person name="Pursley I."/>
            <person name="Horton D.L."/>
            <person name="Alikhan N.F."/>
            <person name="Baker D."/>
            <person name="Gharbi K."/>
            <person name="Hall N."/>
            <person name="Watson M."/>
            <person name="Adriaenssens E.M."/>
            <person name="Foster-Nyarko E."/>
            <person name="Jarju S."/>
            <person name="Secka A."/>
            <person name="Antonio M."/>
            <person name="Oren A."/>
            <person name="Chaudhuri R.R."/>
            <person name="La Ragione R."/>
            <person name="Hildebrand F."/>
            <person name="Pallen M.J."/>
        </authorList>
    </citation>
    <scope>NUCLEOTIDE SEQUENCE</scope>
    <source>
        <strain evidence="2">3924</strain>
    </source>
</reference>
<evidence type="ECO:0000313" key="2">
    <source>
        <dbReference type="EMBL" id="MBO8439527.1"/>
    </source>
</evidence>
<evidence type="ECO:0000313" key="3">
    <source>
        <dbReference type="Proteomes" id="UP000712007"/>
    </source>
</evidence>
<dbReference type="Pfam" id="PF11307">
    <property type="entry name" value="DUF3109"/>
    <property type="match status" value="1"/>
</dbReference>
<sequence>MVEIGDTVVSFDLFEQRFCCDLSVCRGECCIEGDSGAPLEEEEVAELEKVLPTVWNDLSEECRRVIEKQGVAYRDADGDLVTSIVGDRECVFSYKDADGVCKCAVEKAYREGRTGFYKPISCHLYPVRLTKYEGFTAVNYHRWEVCACAEKLGRKIGMPVYKFLKEPLIRRFGEAWYKELEEAAEAYEAEFRSV</sequence>
<dbReference type="Proteomes" id="UP000712007">
    <property type="component" value="Unassembled WGS sequence"/>
</dbReference>
<proteinExistence type="inferred from homology"/>
<name>A0A940DKR5_9BACT</name>
<accession>A0A940DKR5</accession>
<organism evidence="2 3">
    <name type="scientific">Candidatus Aphodosoma intestinipullorum</name>
    <dbReference type="NCBI Taxonomy" id="2840674"/>
    <lineage>
        <taxon>Bacteria</taxon>
        <taxon>Pseudomonadati</taxon>
        <taxon>Bacteroidota</taxon>
        <taxon>Bacteroidia</taxon>
        <taxon>Bacteroidales</taxon>
        <taxon>Candidatus Aphodosoma</taxon>
    </lineage>
</organism>
<evidence type="ECO:0000256" key="1">
    <source>
        <dbReference type="ARBA" id="ARBA00093770"/>
    </source>
</evidence>
<dbReference type="AlphaFoldDB" id="A0A940DKR5"/>
<comment type="similarity">
    <text evidence="1">Belongs to the Rv0495c family.</text>
</comment>